<feature type="non-terminal residue" evidence="1">
    <location>
        <position position="80"/>
    </location>
</feature>
<sequence length="80" mass="9368">PLSRRIFLDRIKRAADAAQRPQLHGHSFRIGGTLEYLLRNVPFETVRVHGRWSSDAFHLYLRKHAQILAPYLQARPEIHT</sequence>
<evidence type="ECO:0000313" key="1">
    <source>
        <dbReference type="EMBL" id="KAI0037278.1"/>
    </source>
</evidence>
<evidence type="ECO:0000313" key="2">
    <source>
        <dbReference type="Proteomes" id="UP000814033"/>
    </source>
</evidence>
<name>A0ACB8QZX7_9AGAM</name>
<proteinExistence type="predicted"/>
<feature type="non-terminal residue" evidence="1">
    <location>
        <position position="1"/>
    </location>
</feature>
<reference evidence="1" key="2">
    <citation type="journal article" date="2022" name="New Phytol.">
        <title>Evolutionary transition to the ectomycorrhizal habit in the genomes of a hyperdiverse lineage of mushroom-forming fungi.</title>
        <authorList>
            <person name="Looney B."/>
            <person name="Miyauchi S."/>
            <person name="Morin E."/>
            <person name="Drula E."/>
            <person name="Courty P.E."/>
            <person name="Kohler A."/>
            <person name="Kuo A."/>
            <person name="LaButti K."/>
            <person name="Pangilinan J."/>
            <person name="Lipzen A."/>
            <person name="Riley R."/>
            <person name="Andreopoulos W."/>
            <person name="He G."/>
            <person name="Johnson J."/>
            <person name="Nolan M."/>
            <person name="Tritt A."/>
            <person name="Barry K.W."/>
            <person name="Grigoriev I.V."/>
            <person name="Nagy L.G."/>
            <person name="Hibbett D."/>
            <person name="Henrissat B."/>
            <person name="Matheny P.B."/>
            <person name="Labbe J."/>
            <person name="Martin F.M."/>
        </authorList>
    </citation>
    <scope>NUCLEOTIDE SEQUENCE</scope>
    <source>
        <strain evidence="1">FP105234-sp</strain>
    </source>
</reference>
<organism evidence="1 2">
    <name type="scientific">Auriscalpium vulgare</name>
    <dbReference type="NCBI Taxonomy" id="40419"/>
    <lineage>
        <taxon>Eukaryota</taxon>
        <taxon>Fungi</taxon>
        <taxon>Dikarya</taxon>
        <taxon>Basidiomycota</taxon>
        <taxon>Agaricomycotina</taxon>
        <taxon>Agaricomycetes</taxon>
        <taxon>Russulales</taxon>
        <taxon>Auriscalpiaceae</taxon>
        <taxon>Auriscalpium</taxon>
    </lineage>
</organism>
<dbReference type="Proteomes" id="UP000814033">
    <property type="component" value="Unassembled WGS sequence"/>
</dbReference>
<reference evidence="1" key="1">
    <citation type="submission" date="2021-02" db="EMBL/GenBank/DDBJ databases">
        <authorList>
            <consortium name="DOE Joint Genome Institute"/>
            <person name="Ahrendt S."/>
            <person name="Looney B.P."/>
            <person name="Miyauchi S."/>
            <person name="Morin E."/>
            <person name="Drula E."/>
            <person name="Courty P.E."/>
            <person name="Chicoki N."/>
            <person name="Fauchery L."/>
            <person name="Kohler A."/>
            <person name="Kuo A."/>
            <person name="Labutti K."/>
            <person name="Pangilinan J."/>
            <person name="Lipzen A."/>
            <person name="Riley R."/>
            <person name="Andreopoulos W."/>
            <person name="He G."/>
            <person name="Johnson J."/>
            <person name="Barry K.W."/>
            <person name="Grigoriev I.V."/>
            <person name="Nagy L."/>
            <person name="Hibbett D."/>
            <person name="Henrissat B."/>
            <person name="Matheny P.B."/>
            <person name="Labbe J."/>
            <person name="Martin F."/>
        </authorList>
    </citation>
    <scope>NUCLEOTIDE SEQUENCE</scope>
    <source>
        <strain evidence="1">FP105234-sp</strain>
    </source>
</reference>
<gene>
    <name evidence="1" type="ORF">FA95DRAFT_1460103</name>
</gene>
<keyword evidence="2" id="KW-1185">Reference proteome</keyword>
<comment type="caution">
    <text evidence="1">The sequence shown here is derived from an EMBL/GenBank/DDBJ whole genome shotgun (WGS) entry which is preliminary data.</text>
</comment>
<protein>
    <submittedName>
        <fullName evidence="1">Uncharacterized protein</fullName>
    </submittedName>
</protein>
<dbReference type="EMBL" id="MU277145">
    <property type="protein sequence ID" value="KAI0037278.1"/>
    <property type="molecule type" value="Genomic_DNA"/>
</dbReference>
<accession>A0ACB8QZX7</accession>